<dbReference type="SUPFAM" id="SSF49899">
    <property type="entry name" value="Concanavalin A-like lectins/glucanases"/>
    <property type="match status" value="1"/>
</dbReference>
<dbReference type="InterPro" id="IPR006439">
    <property type="entry name" value="HAD-SF_hydro_IA"/>
</dbReference>
<dbReference type="InterPro" id="IPR023198">
    <property type="entry name" value="PGP-like_dom2"/>
</dbReference>
<dbReference type="InterPro" id="IPR009784">
    <property type="entry name" value="DUF1349"/>
</dbReference>
<dbReference type="Gene3D" id="1.10.150.240">
    <property type="entry name" value="Putative phosphatase, domain 2"/>
    <property type="match status" value="1"/>
</dbReference>
<reference evidence="1 2" key="1">
    <citation type="submission" date="2023-10" db="EMBL/GenBank/DDBJ databases">
        <title>Paenibacillus strain PFR10 Genome sequencing and assembly.</title>
        <authorList>
            <person name="Kim I."/>
        </authorList>
    </citation>
    <scope>NUCLEOTIDE SEQUENCE [LARGE SCALE GENOMIC DNA]</scope>
    <source>
        <strain evidence="1 2">PFR10</strain>
    </source>
</reference>
<dbReference type="PANTHER" id="PTHR18901">
    <property type="entry name" value="2-DEOXYGLUCOSE-6-PHOSPHATE PHOSPHATASE 2"/>
    <property type="match status" value="1"/>
</dbReference>
<keyword evidence="1" id="KW-0378">Hydrolase</keyword>
<gene>
    <name evidence="1" type="ORF">RQP52_14980</name>
</gene>
<dbReference type="InterPro" id="IPR023214">
    <property type="entry name" value="HAD_sf"/>
</dbReference>
<dbReference type="InterPro" id="IPR036412">
    <property type="entry name" value="HAD-like_sf"/>
</dbReference>
<dbReference type="NCBIfam" id="TIGR01509">
    <property type="entry name" value="HAD-SF-IA-v3"/>
    <property type="match status" value="1"/>
</dbReference>
<organism evidence="1 2">
    <name type="scientific">Paenibacillus violae</name>
    <dbReference type="NCBI Taxonomy" id="3077234"/>
    <lineage>
        <taxon>Bacteria</taxon>
        <taxon>Bacillati</taxon>
        <taxon>Bacillota</taxon>
        <taxon>Bacilli</taxon>
        <taxon>Bacillales</taxon>
        <taxon>Paenibacillaceae</taxon>
        <taxon>Paenibacillus</taxon>
    </lineage>
</organism>
<dbReference type="InterPro" id="IPR013320">
    <property type="entry name" value="ConA-like_dom_sf"/>
</dbReference>
<accession>A0ABU3RDT4</accession>
<dbReference type="Pfam" id="PF13419">
    <property type="entry name" value="HAD_2"/>
    <property type="match status" value="1"/>
</dbReference>
<evidence type="ECO:0000313" key="1">
    <source>
        <dbReference type="EMBL" id="MDU0202406.1"/>
    </source>
</evidence>
<comment type="caution">
    <text evidence="1">The sequence shown here is derived from an EMBL/GenBank/DDBJ whole genome shotgun (WGS) entry which is preliminary data.</text>
</comment>
<dbReference type="PRINTS" id="PR00413">
    <property type="entry name" value="HADHALOGNASE"/>
</dbReference>
<sequence>MTNLLHVENQLELSWMNKPEQWRLTEDGGMIVTAPPGADYFCDPAGKHICASAPFLYTFVQQSFEMTTQLTVEMKNKYDSGCLMLLVDENNWCKLCFEYNGKVPTIVSVVTKDGVSDDCNSEIVHVANPYLRIRKVDDCVSFFYSQDGEEWTLVRYFGMRTPSECKAGLVAQSPQGTGSTTHFMNLMVTETKPQSRFGLKAIIFDFDGLIMDTETPWYYAFKDIYQEHGIELSLELWCKNVGTSFDEFNPYVYLESSIQKPLDHGYIKQLSHEKYAVYLGEAQLLPGVLNVLKAAKSRGLRIGLASSSTREWVHKYLKQQGIFSYFDVIHTADDVKRVKPDPELYTLTLDKLGVAAGEALVFEDSPNGLKAAKAAGIRCVIVPNEVTRNLEFIAHDLRVASLDEFDLEVF</sequence>
<keyword evidence="2" id="KW-1185">Reference proteome</keyword>
<dbReference type="InterPro" id="IPR041492">
    <property type="entry name" value="HAD_2"/>
</dbReference>
<dbReference type="EMBL" id="JAWCUD010000004">
    <property type="protein sequence ID" value="MDU0202406.1"/>
    <property type="molecule type" value="Genomic_DNA"/>
</dbReference>
<dbReference type="Proteomes" id="UP001260980">
    <property type="component" value="Unassembled WGS sequence"/>
</dbReference>
<dbReference type="SFLD" id="SFLDG01135">
    <property type="entry name" value="C1.5.6:_HAD__Beta-PGM__Phospha"/>
    <property type="match status" value="1"/>
</dbReference>
<dbReference type="Gene3D" id="2.60.120.200">
    <property type="match status" value="1"/>
</dbReference>
<proteinExistence type="predicted"/>
<dbReference type="Gene3D" id="3.40.50.1000">
    <property type="entry name" value="HAD superfamily/HAD-like"/>
    <property type="match status" value="1"/>
</dbReference>
<dbReference type="SUPFAM" id="SSF56784">
    <property type="entry name" value="HAD-like"/>
    <property type="match status" value="1"/>
</dbReference>
<dbReference type="PANTHER" id="PTHR18901:SF38">
    <property type="entry name" value="PSEUDOURIDINE-5'-PHOSPHATASE"/>
    <property type="match status" value="1"/>
</dbReference>
<dbReference type="Pfam" id="PF07081">
    <property type="entry name" value="DUF1349"/>
    <property type="match status" value="1"/>
</dbReference>
<name>A0ABU3RDT4_9BACL</name>
<evidence type="ECO:0000313" key="2">
    <source>
        <dbReference type="Proteomes" id="UP001260980"/>
    </source>
</evidence>
<dbReference type="GO" id="GO:0016787">
    <property type="term" value="F:hydrolase activity"/>
    <property type="evidence" value="ECO:0007669"/>
    <property type="project" value="UniProtKB-KW"/>
</dbReference>
<dbReference type="SFLD" id="SFLDS00003">
    <property type="entry name" value="Haloacid_Dehalogenase"/>
    <property type="match status" value="1"/>
</dbReference>
<dbReference type="RefSeq" id="WP_315952519.1">
    <property type="nucleotide sequence ID" value="NZ_JAWCUD010000004.1"/>
</dbReference>
<dbReference type="SFLD" id="SFLDG01129">
    <property type="entry name" value="C1.5:_HAD__Beta-PGM__Phosphata"/>
    <property type="match status" value="1"/>
</dbReference>
<protein>
    <submittedName>
        <fullName evidence="1">HAD-IA family hydrolase</fullName>
    </submittedName>
</protein>
<dbReference type="CDD" id="cd16423">
    <property type="entry name" value="HAD_BPGM-like"/>
    <property type="match status" value="1"/>
</dbReference>